<dbReference type="STRING" id="641238.SAMN04490244_11422"/>
<dbReference type="Pfam" id="PF13801">
    <property type="entry name" value="Metal_resist"/>
    <property type="match status" value="1"/>
</dbReference>
<keyword evidence="1" id="KW-0472">Membrane</keyword>
<feature type="transmembrane region" description="Helical" evidence="1">
    <location>
        <begin position="18"/>
        <end position="40"/>
    </location>
</feature>
<reference evidence="2 3" key="1">
    <citation type="submission" date="2016-10" db="EMBL/GenBank/DDBJ databases">
        <authorList>
            <person name="de Groot N.N."/>
        </authorList>
    </citation>
    <scope>NUCLEOTIDE SEQUENCE [LARGE SCALE GENOMIC DNA]</scope>
    <source>
        <strain evidence="2 3">DSM 23042</strain>
    </source>
</reference>
<organism evidence="2 3">
    <name type="scientific">Tranquillimonas rosea</name>
    <dbReference type="NCBI Taxonomy" id="641238"/>
    <lineage>
        <taxon>Bacteria</taxon>
        <taxon>Pseudomonadati</taxon>
        <taxon>Pseudomonadota</taxon>
        <taxon>Alphaproteobacteria</taxon>
        <taxon>Rhodobacterales</taxon>
        <taxon>Roseobacteraceae</taxon>
        <taxon>Tranquillimonas</taxon>
    </lineage>
</organism>
<dbReference type="AlphaFoldDB" id="A0A1H9WWS1"/>
<dbReference type="Proteomes" id="UP000198885">
    <property type="component" value="Unassembled WGS sequence"/>
</dbReference>
<protein>
    <submittedName>
        <fullName evidence="2">Heavy-metal resistance</fullName>
    </submittedName>
</protein>
<name>A0A1H9WWS1_9RHOB</name>
<evidence type="ECO:0000313" key="2">
    <source>
        <dbReference type="EMBL" id="SES38390.1"/>
    </source>
</evidence>
<gene>
    <name evidence="2" type="ORF">SAMN04490244_11422</name>
</gene>
<evidence type="ECO:0000313" key="3">
    <source>
        <dbReference type="Proteomes" id="UP000198885"/>
    </source>
</evidence>
<accession>A0A1H9WWS1</accession>
<keyword evidence="1" id="KW-0812">Transmembrane</keyword>
<dbReference type="EMBL" id="FOGU01000014">
    <property type="protein sequence ID" value="SES38390.1"/>
    <property type="molecule type" value="Genomic_DNA"/>
</dbReference>
<proteinExistence type="predicted"/>
<evidence type="ECO:0000256" key="1">
    <source>
        <dbReference type="SAM" id="Phobius"/>
    </source>
</evidence>
<keyword evidence="3" id="KW-1185">Reference proteome</keyword>
<sequence length="170" mass="18904">MSDHDTPRGPNMSRRARLLLAVSLAANLLVLGIVAGSIVFDGPGRHGGRHHWGDMDPALRLLGPTPFVMALEKPQKEALAEAARGRRAAFEDNRALLGDRFEATLDLLRAERFDSSAFVDAIAAQGEVFRTQQRMTAELISDRVSAMSPEARRDYADRLDRSLDRVRRRD</sequence>
<keyword evidence="1" id="KW-1133">Transmembrane helix</keyword>
<dbReference type="OrthoDB" id="7688532at2"/>
<dbReference type="RefSeq" id="WP_092696041.1">
    <property type="nucleotide sequence ID" value="NZ_FOGU01000014.1"/>
</dbReference>
<dbReference type="InterPro" id="IPR025961">
    <property type="entry name" value="Metal_resist"/>
</dbReference>